<comment type="pathway">
    <text evidence="2">Protein modification; protein glycosylation.</text>
</comment>
<keyword evidence="9" id="KW-1185">Reference proteome</keyword>
<comment type="cofactor">
    <cofactor evidence="1">
        <name>Ca(2+)</name>
        <dbReference type="ChEBI" id="CHEBI:29108"/>
    </cofactor>
</comment>
<dbReference type="PANTHER" id="PTHR11742">
    <property type="entry name" value="MANNOSYL-OLIGOSACCHARIDE ALPHA-1,2-MANNOSIDASE-RELATED"/>
    <property type="match status" value="1"/>
</dbReference>
<evidence type="ECO:0000256" key="3">
    <source>
        <dbReference type="ARBA" id="ARBA00007658"/>
    </source>
</evidence>
<name>A0ABP0AY44_9PEZI</name>
<evidence type="ECO:0000256" key="2">
    <source>
        <dbReference type="ARBA" id="ARBA00004922"/>
    </source>
</evidence>
<dbReference type="InterPro" id="IPR036026">
    <property type="entry name" value="Seven-hairpin_glycosidases"/>
</dbReference>
<feature type="compositionally biased region" description="Low complexity" evidence="7">
    <location>
        <begin position="477"/>
        <end position="488"/>
    </location>
</feature>
<dbReference type="Pfam" id="PF01532">
    <property type="entry name" value="Glyco_hydro_47"/>
    <property type="match status" value="1"/>
</dbReference>
<evidence type="ECO:0000256" key="1">
    <source>
        <dbReference type="ARBA" id="ARBA00001913"/>
    </source>
</evidence>
<dbReference type="PRINTS" id="PR00747">
    <property type="entry name" value="GLYHDRLASE47"/>
</dbReference>
<organism evidence="8 9">
    <name type="scientific">Sporothrix bragantina</name>
    <dbReference type="NCBI Taxonomy" id="671064"/>
    <lineage>
        <taxon>Eukaryota</taxon>
        <taxon>Fungi</taxon>
        <taxon>Dikarya</taxon>
        <taxon>Ascomycota</taxon>
        <taxon>Pezizomycotina</taxon>
        <taxon>Sordariomycetes</taxon>
        <taxon>Sordariomycetidae</taxon>
        <taxon>Ophiostomatales</taxon>
        <taxon>Ophiostomataceae</taxon>
        <taxon>Sporothrix</taxon>
    </lineage>
</organism>
<sequence>MAILISAVSLRRKTRFLLTVAAFFLVFIYIFQPSSGRIRSTVHLHKVLRPAQASTDPIFYVNSSINWALRQRVFPIADETLVRLPEGHPEAMPAIQYNFRADADYKAADNKLLRDTRRDAVRDAFQRAWESYRQHAWGYDELLPIKLKGKDGFSGWGATLVDGLDTLWIMGLRNEFDEAVRAVATIDWDAASNYECSLFETNIRYLGGLLSAYEMSGAQPLLDKAAELAHMLLAAFDTASHMPANRFHFDRAWQGQLVPSDHEASAAVGTLSLEFAKLAQLTGDHRFYDAIDRIKVELARVQNTTTIPGLWPTFLDLQNGFTAKGNMYTLGGMADSLYEYLPKMHILLGGRDDAYRSMYIKAADAARQHLLFRPMIPDPDAVGHDILMAGTVLAGGNGKGSASLIPEGQHLTCFAGGMFALGGKLFDRPADVDVGRKLTQGCIWAYNAFPTGLMPETFDLVPCPKASGWMDKMALLSNNKSPPGSSSGDAAPENSTACPWDEAAWRALQVPKDPRCPPGFASVRDSRYLLRPEAVESVFLLYRMTGDRSLQEAAWNMFLSIQRSTTTKHANSAIADVTVTGPPQKLDSMESFWFAETLKYLYLTFTEPDYYSLDDYVFNTEAHPFKIPKPKVPTPATPGTAAGPAGKTVAKTIPANGKTAKSSKSGKAG</sequence>
<dbReference type="Gene3D" id="1.50.10.10">
    <property type="match status" value="1"/>
</dbReference>
<keyword evidence="4 6" id="KW-0378">Hydrolase</keyword>
<dbReference type="EC" id="3.2.1.-" evidence="6"/>
<comment type="caution">
    <text evidence="8">The sequence shown here is derived from an EMBL/GenBank/DDBJ whole genome shotgun (WGS) entry which is preliminary data.</text>
</comment>
<feature type="region of interest" description="Disordered" evidence="7">
    <location>
        <begin position="629"/>
        <end position="669"/>
    </location>
</feature>
<keyword evidence="6" id="KW-0326">Glycosidase</keyword>
<reference evidence="8 9" key="1">
    <citation type="submission" date="2024-01" db="EMBL/GenBank/DDBJ databases">
        <authorList>
            <person name="Allen C."/>
            <person name="Tagirdzhanova G."/>
        </authorList>
    </citation>
    <scope>NUCLEOTIDE SEQUENCE [LARGE SCALE GENOMIC DNA]</scope>
</reference>
<dbReference type="SUPFAM" id="SSF48225">
    <property type="entry name" value="Seven-hairpin glycosidases"/>
    <property type="match status" value="1"/>
</dbReference>
<evidence type="ECO:0000256" key="7">
    <source>
        <dbReference type="SAM" id="MobiDB-lite"/>
    </source>
</evidence>
<comment type="similarity">
    <text evidence="3 6">Belongs to the glycosyl hydrolase 47 family.</text>
</comment>
<dbReference type="InterPro" id="IPR012341">
    <property type="entry name" value="6hp_glycosidase-like_sf"/>
</dbReference>
<feature type="region of interest" description="Disordered" evidence="7">
    <location>
        <begin position="477"/>
        <end position="496"/>
    </location>
</feature>
<dbReference type="EMBL" id="CAWUHC010000007">
    <property type="protein sequence ID" value="CAK7212054.1"/>
    <property type="molecule type" value="Genomic_DNA"/>
</dbReference>
<keyword evidence="5" id="KW-1015">Disulfide bond</keyword>
<protein>
    <recommendedName>
        <fullName evidence="6">alpha-1,2-Mannosidase</fullName>
        <ecNumber evidence="6">3.2.1.-</ecNumber>
    </recommendedName>
</protein>
<feature type="compositionally biased region" description="Low complexity" evidence="7">
    <location>
        <begin position="637"/>
        <end position="669"/>
    </location>
</feature>
<accession>A0ABP0AY44</accession>
<evidence type="ECO:0000256" key="6">
    <source>
        <dbReference type="RuleBase" id="RU361193"/>
    </source>
</evidence>
<gene>
    <name evidence="8" type="ORF">SBRCBS47491_001336</name>
</gene>
<evidence type="ECO:0000313" key="9">
    <source>
        <dbReference type="Proteomes" id="UP001642406"/>
    </source>
</evidence>
<dbReference type="PANTHER" id="PTHR11742:SF89">
    <property type="entry name" value="ALPHA-1,2-MANNOSIDASE"/>
    <property type="match status" value="1"/>
</dbReference>
<dbReference type="InterPro" id="IPR050749">
    <property type="entry name" value="Glycosyl_Hydrolase_47"/>
</dbReference>
<dbReference type="Proteomes" id="UP001642406">
    <property type="component" value="Unassembled WGS sequence"/>
</dbReference>
<evidence type="ECO:0000256" key="4">
    <source>
        <dbReference type="ARBA" id="ARBA00022801"/>
    </source>
</evidence>
<evidence type="ECO:0000256" key="5">
    <source>
        <dbReference type="ARBA" id="ARBA00023157"/>
    </source>
</evidence>
<proteinExistence type="inferred from homology"/>
<dbReference type="InterPro" id="IPR001382">
    <property type="entry name" value="Glyco_hydro_47"/>
</dbReference>
<evidence type="ECO:0000313" key="8">
    <source>
        <dbReference type="EMBL" id="CAK7212054.1"/>
    </source>
</evidence>